<protein>
    <submittedName>
        <fullName evidence="2">Uncharacterized protein</fullName>
    </submittedName>
</protein>
<feature type="transmembrane region" description="Helical" evidence="1">
    <location>
        <begin position="157"/>
        <end position="183"/>
    </location>
</feature>
<keyword evidence="1" id="KW-0812">Transmembrane</keyword>
<feature type="transmembrane region" description="Helical" evidence="1">
    <location>
        <begin position="103"/>
        <end position="121"/>
    </location>
</feature>
<feature type="transmembrane region" description="Helical" evidence="1">
    <location>
        <begin position="12"/>
        <end position="35"/>
    </location>
</feature>
<dbReference type="OrthoDB" id="3354175at2759"/>
<keyword evidence="1" id="KW-0472">Membrane</keyword>
<evidence type="ECO:0000313" key="3">
    <source>
        <dbReference type="Proteomes" id="UP000076727"/>
    </source>
</evidence>
<gene>
    <name evidence="2" type="ORF">DAEQUDRAFT_433132</name>
</gene>
<dbReference type="AlphaFoldDB" id="A0A165NGP0"/>
<name>A0A165NGP0_9APHY</name>
<feature type="transmembrane region" description="Helical" evidence="1">
    <location>
        <begin position="235"/>
        <end position="256"/>
    </location>
</feature>
<proteinExistence type="predicted"/>
<dbReference type="STRING" id="1314783.A0A165NGP0"/>
<evidence type="ECO:0000313" key="2">
    <source>
        <dbReference type="EMBL" id="KZT66952.1"/>
    </source>
</evidence>
<feature type="transmembrane region" description="Helical" evidence="1">
    <location>
        <begin position="42"/>
        <end position="59"/>
    </location>
</feature>
<keyword evidence="1" id="KW-1133">Transmembrane helix</keyword>
<feature type="transmembrane region" description="Helical" evidence="1">
    <location>
        <begin position="204"/>
        <end position="229"/>
    </location>
</feature>
<sequence>MPGWMTSAKAPIAGVTLGCIIYGFATSTFAMTIWVLKDRRKIPVNTAMLTLATVLWILSTMRACTDIAQLVTAFNNVNLQIPTGPFDYLLDFSHSLFVFDQCLYYISTIIGDAVVIFRCYVVWKKWYIIAFPCLTCVGAICSFAWVEWCFAKNIPYINWVLMAFAFTLSTNLIATGLLAYRIWSVGMQTYRHFDSTYARSPLRPILLVIVESGMVYSAMLTIALITIIHAPSVEWVVNGLMTSLISLTFNMVFVSIGMTKNLQNSTATRTPVPLSVVVYRDRTQTEDATETGPSTLKVSQFDHVDTYV</sequence>
<keyword evidence="3" id="KW-1185">Reference proteome</keyword>
<organism evidence="2 3">
    <name type="scientific">Daedalea quercina L-15889</name>
    <dbReference type="NCBI Taxonomy" id="1314783"/>
    <lineage>
        <taxon>Eukaryota</taxon>
        <taxon>Fungi</taxon>
        <taxon>Dikarya</taxon>
        <taxon>Basidiomycota</taxon>
        <taxon>Agaricomycotina</taxon>
        <taxon>Agaricomycetes</taxon>
        <taxon>Polyporales</taxon>
        <taxon>Fomitopsis</taxon>
    </lineage>
</organism>
<evidence type="ECO:0000256" key="1">
    <source>
        <dbReference type="SAM" id="Phobius"/>
    </source>
</evidence>
<dbReference type="EMBL" id="KV429082">
    <property type="protein sequence ID" value="KZT66952.1"/>
    <property type="molecule type" value="Genomic_DNA"/>
</dbReference>
<feature type="transmembrane region" description="Helical" evidence="1">
    <location>
        <begin position="126"/>
        <end position="145"/>
    </location>
</feature>
<dbReference type="Proteomes" id="UP000076727">
    <property type="component" value="Unassembled WGS sequence"/>
</dbReference>
<accession>A0A165NGP0</accession>
<reference evidence="2 3" key="1">
    <citation type="journal article" date="2016" name="Mol. Biol. Evol.">
        <title>Comparative Genomics of Early-Diverging Mushroom-Forming Fungi Provides Insights into the Origins of Lignocellulose Decay Capabilities.</title>
        <authorList>
            <person name="Nagy L.G."/>
            <person name="Riley R."/>
            <person name="Tritt A."/>
            <person name="Adam C."/>
            <person name="Daum C."/>
            <person name="Floudas D."/>
            <person name="Sun H."/>
            <person name="Yadav J.S."/>
            <person name="Pangilinan J."/>
            <person name="Larsson K.H."/>
            <person name="Matsuura K."/>
            <person name="Barry K."/>
            <person name="Labutti K."/>
            <person name="Kuo R."/>
            <person name="Ohm R.A."/>
            <person name="Bhattacharya S.S."/>
            <person name="Shirouzu T."/>
            <person name="Yoshinaga Y."/>
            <person name="Martin F.M."/>
            <person name="Grigoriev I.V."/>
            <person name="Hibbett D.S."/>
        </authorList>
    </citation>
    <scope>NUCLEOTIDE SEQUENCE [LARGE SCALE GENOMIC DNA]</scope>
    <source>
        <strain evidence="2 3">L-15889</strain>
    </source>
</reference>